<proteinExistence type="predicted"/>
<keyword evidence="2" id="KW-0812">Transmembrane</keyword>
<keyword evidence="4" id="KW-1185">Reference proteome</keyword>
<keyword evidence="2" id="KW-1133">Transmembrane helix</keyword>
<keyword evidence="2" id="KW-0472">Membrane</keyword>
<feature type="compositionally biased region" description="Polar residues" evidence="1">
    <location>
        <begin position="144"/>
        <end position="159"/>
    </location>
</feature>
<feature type="compositionally biased region" description="Polar residues" evidence="1">
    <location>
        <begin position="1"/>
        <end position="14"/>
    </location>
</feature>
<dbReference type="AlphaFoldDB" id="A0AAD7DIE3"/>
<evidence type="ECO:0000313" key="3">
    <source>
        <dbReference type="EMBL" id="KAJ7692447.1"/>
    </source>
</evidence>
<feature type="region of interest" description="Disordered" evidence="1">
    <location>
        <begin position="103"/>
        <end position="165"/>
    </location>
</feature>
<protein>
    <submittedName>
        <fullName evidence="3">Uncharacterized protein</fullName>
    </submittedName>
</protein>
<accession>A0AAD7DIE3</accession>
<gene>
    <name evidence="3" type="ORF">B0H17DRAFT_541023</name>
</gene>
<feature type="transmembrane region" description="Helical" evidence="2">
    <location>
        <begin position="68"/>
        <end position="91"/>
    </location>
</feature>
<feature type="compositionally biased region" description="Polar residues" evidence="1">
    <location>
        <begin position="231"/>
        <end position="248"/>
    </location>
</feature>
<evidence type="ECO:0000313" key="4">
    <source>
        <dbReference type="Proteomes" id="UP001221757"/>
    </source>
</evidence>
<sequence>MTSSHPGPSSTRITSGAPSSFHAAPSSSRISSRSAFSASSTSASKSSASSQLPSPASTSHPSSSHRPAVIAAVTASIAAALLTLYLVIFIYRRRRRRQNLASITSQQRSFLPKTPTNVENEGQKGASARSTGQQFTAPGLQRVQRVQPQTHQIVRSSSAKAPHYTVRSHASIRDVYPLGLDMAWQEAHYESPLPVAGPSSHAPAVKPALDIIPPTPSSAMNDHAEAPFLRNHSSASSVPSQYSTASMVPSNPSAPPDAANSTAVRNWLDTVS</sequence>
<organism evidence="3 4">
    <name type="scientific">Mycena rosella</name>
    <name type="common">Pink bonnet</name>
    <name type="synonym">Agaricus rosellus</name>
    <dbReference type="NCBI Taxonomy" id="1033263"/>
    <lineage>
        <taxon>Eukaryota</taxon>
        <taxon>Fungi</taxon>
        <taxon>Dikarya</taxon>
        <taxon>Basidiomycota</taxon>
        <taxon>Agaricomycotina</taxon>
        <taxon>Agaricomycetes</taxon>
        <taxon>Agaricomycetidae</taxon>
        <taxon>Agaricales</taxon>
        <taxon>Marasmiineae</taxon>
        <taxon>Mycenaceae</taxon>
        <taxon>Mycena</taxon>
    </lineage>
</organism>
<feature type="compositionally biased region" description="Low complexity" evidence="1">
    <location>
        <begin position="15"/>
        <end position="64"/>
    </location>
</feature>
<feature type="region of interest" description="Disordered" evidence="1">
    <location>
        <begin position="1"/>
        <end position="64"/>
    </location>
</feature>
<dbReference type="Proteomes" id="UP001221757">
    <property type="component" value="Unassembled WGS sequence"/>
</dbReference>
<reference evidence="3" key="1">
    <citation type="submission" date="2023-03" db="EMBL/GenBank/DDBJ databases">
        <title>Massive genome expansion in bonnet fungi (Mycena s.s.) driven by repeated elements and novel gene families across ecological guilds.</title>
        <authorList>
            <consortium name="Lawrence Berkeley National Laboratory"/>
            <person name="Harder C.B."/>
            <person name="Miyauchi S."/>
            <person name="Viragh M."/>
            <person name="Kuo A."/>
            <person name="Thoen E."/>
            <person name="Andreopoulos B."/>
            <person name="Lu D."/>
            <person name="Skrede I."/>
            <person name="Drula E."/>
            <person name="Henrissat B."/>
            <person name="Morin E."/>
            <person name="Kohler A."/>
            <person name="Barry K."/>
            <person name="LaButti K."/>
            <person name="Morin E."/>
            <person name="Salamov A."/>
            <person name="Lipzen A."/>
            <person name="Mereny Z."/>
            <person name="Hegedus B."/>
            <person name="Baldrian P."/>
            <person name="Stursova M."/>
            <person name="Weitz H."/>
            <person name="Taylor A."/>
            <person name="Grigoriev I.V."/>
            <person name="Nagy L.G."/>
            <person name="Martin F."/>
            <person name="Kauserud H."/>
        </authorList>
    </citation>
    <scope>NUCLEOTIDE SEQUENCE</scope>
    <source>
        <strain evidence="3">CBHHK067</strain>
    </source>
</reference>
<comment type="caution">
    <text evidence="3">The sequence shown here is derived from an EMBL/GenBank/DDBJ whole genome shotgun (WGS) entry which is preliminary data.</text>
</comment>
<name>A0AAD7DIE3_MYCRO</name>
<dbReference type="EMBL" id="JARKIE010000052">
    <property type="protein sequence ID" value="KAJ7692447.1"/>
    <property type="molecule type" value="Genomic_DNA"/>
</dbReference>
<feature type="region of interest" description="Disordered" evidence="1">
    <location>
        <begin position="194"/>
        <end position="272"/>
    </location>
</feature>
<evidence type="ECO:0000256" key="2">
    <source>
        <dbReference type="SAM" id="Phobius"/>
    </source>
</evidence>
<evidence type="ECO:0000256" key="1">
    <source>
        <dbReference type="SAM" id="MobiDB-lite"/>
    </source>
</evidence>
<feature type="compositionally biased region" description="Polar residues" evidence="1">
    <location>
        <begin position="103"/>
        <end position="120"/>
    </location>
</feature>